<evidence type="ECO:0000313" key="2">
    <source>
        <dbReference type="EMBL" id="GAH47038.1"/>
    </source>
</evidence>
<organism evidence="2">
    <name type="scientific">marine sediment metagenome</name>
    <dbReference type="NCBI Taxonomy" id="412755"/>
    <lineage>
        <taxon>unclassified sequences</taxon>
        <taxon>metagenomes</taxon>
        <taxon>ecological metagenomes</taxon>
    </lineage>
</organism>
<comment type="caution">
    <text evidence="2">The sequence shown here is derived from an EMBL/GenBank/DDBJ whole genome shotgun (WGS) entry which is preliminary data.</text>
</comment>
<dbReference type="PANTHER" id="PTHR32182">
    <property type="entry name" value="DNA REPLICATION AND REPAIR PROTEIN RECF"/>
    <property type="match status" value="1"/>
</dbReference>
<dbReference type="GO" id="GO:0006302">
    <property type="term" value="P:double-strand break repair"/>
    <property type="evidence" value="ECO:0007669"/>
    <property type="project" value="TreeGrafter"/>
</dbReference>
<dbReference type="Gene3D" id="3.40.50.300">
    <property type="entry name" value="P-loop containing nucleotide triphosphate hydrolases"/>
    <property type="match status" value="1"/>
</dbReference>
<dbReference type="EMBL" id="BARU01006386">
    <property type="protein sequence ID" value="GAH47038.1"/>
    <property type="molecule type" value="Genomic_DNA"/>
</dbReference>
<dbReference type="SUPFAM" id="SSF52540">
    <property type="entry name" value="P-loop containing nucleoside triphosphate hydrolases"/>
    <property type="match status" value="1"/>
</dbReference>
<protein>
    <recommendedName>
        <fullName evidence="1">Endonuclease GajA/Old nuclease/RecF-like AAA domain-containing protein</fullName>
    </recommendedName>
</protein>
<sequence length="238" mass="28129">MKIIKVSVKNFRNLHKLEVILNPEINFVVGENDTGKSNFLDMLEAIMNNRRFSEGDFFNTENPIEVEFVLSLNNIEKGAFEDFFSPDSNDQIQIIAKQEDPEEYIKYRHKDTEEEISYTKLRRVNFIKYDSLRTPKEELTFYKNRGVGKFLGYLIERLLHPNEEDIGDKYIQKDNINFLVEDINEKLEKIRMFKEYRINATLEENIRDLLFKIITIKDSKGFNIQNTGHGVQFSILIV</sequence>
<dbReference type="InterPro" id="IPR041685">
    <property type="entry name" value="AAA_GajA/Old/RecF-like"/>
</dbReference>
<name>X1HP36_9ZZZZ</name>
<feature type="non-terminal residue" evidence="2">
    <location>
        <position position="238"/>
    </location>
</feature>
<evidence type="ECO:0000259" key="1">
    <source>
        <dbReference type="Pfam" id="PF13175"/>
    </source>
</evidence>
<dbReference type="GO" id="GO:0000731">
    <property type="term" value="P:DNA synthesis involved in DNA repair"/>
    <property type="evidence" value="ECO:0007669"/>
    <property type="project" value="TreeGrafter"/>
</dbReference>
<accession>X1HP36</accession>
<dbReference type="AlphaFoldDB" id="X1HP36"/>
<feature type="domain" description="Endonuclease GajA/Old nuclease/RecF-like AAA" evidence="1">
    <location>
        <begin position="1"/>
        <end position="131"/>
    </location>
</feature>
<dbReference type="InterPro" id="IPR027417">
    <property type="entry name" value="P-loop_NTPase"/>
</dbReference>
<reference evidence="2" key="1">
    <citation type="journal article" date="2014" name="Front. Microbiol.">
        <title>High frequency of phylogenetically diverse reductive dehalogenase-homologous genes in deep subseafloor sedimentary metagenomes.</title>
        <authorList>
            <person name="Kawai M."/>
            <person name="Futagami T."/>
            <person name="Toyoda A."/>
            <person name="Takaki Y."/>
            <person name="Nishi S."/>
            <person name="Hori S."/>
            <person name="Arai W."/>
            <person name="Tsubouchi T."/>
            <person name="Morono Y."/>
            <person name="Uchiyama I."/>
            <person name="Ito T."/>
            <person name="Fujiyama A."/>
            <person name="Inagaki F."/>
            <person name="Takami H."/>
        </authorList>
    </citation>
    <scope>NUCLEOTIDE SEQUENCE</scope>
    <source>
        <strain evidence="2">Expedition CK06-06</strain>
    </source>
</reference>
<proteinExistence type="predicted"/>
<gene>
    <name evidence="2" type="ORF">S03H2_12558</name>
</gene>
<dbReference type="Pfam" id="PF13175">
    <property type="entry name" value="AAA_15"/>
    <property type="match status" value="1"/>
</dbReference>
<dbReference type="PANTHER" id="PTHR32182:SF19">
    <property type="entry name" value="HOMOLOGY WITH RECF PROTEIN"/>
    <property type="match status" value="1"/>
</dbReference>